<evidence type="ECO:0000313" key="2">
    <source>
        <dbReference type="EMBL" id="KZP24391.1"/>
    </source>
</evidence>
<proteinExistence type="predicted"/>
<sequence length="120" mass="12509">MLTALGGCLCVSRSSRLACSRCSPPTSPSRCALTLTHSLLALIASLTARIAHPPQPTCPLAPGIAPSWPTPRPSADTHNPCTHTLLDPPLAYPHHTFAQPPSTPAAATALAHLRSSRARP</sequence>
<feature type="region of interest" description="Disordered" evidence="1">
    <location>
        <begin position="61"/>
        <end position="80"/>
    </location>
</feature>
<gene>
    <name evidence="2" type="ORF">FIBSPDRAFT_857035</name>
</gene>
<reference evidence="2" key="1">
    <citation type="journal article" date="2016" name="Mol. Biol. Evol.">
        <title>Comparative Genomics of Early-Diverging Mushroom-Forming Fungi Provides Insights into the Origins of Lignocellulose Decay Capabilities.</title>
        <authorList>
            <person name="Nagy L.G."/>
            <person name="Riley R."/>
            <person name="Tritt A."/>
            <person name="Adam C."/>
            <person name="Daum C."/>
            <person name="Floudas D."/>
            <person name="Sun H."/>
            <person name="Yadav J.S."/>
            <person name="Pangilinan J."/>
            <person name="Larsson K.H."/>
            <person name="Matsuura K."/>
            <person name="Barry K."/>
            <person name="Labutti K."/>
            <person name="Kuo R."/>
            <person name="Ohm R.A."/>
            <person name="Bhattacharya S.S."/>
            <person name="Shirouzu T."/>
            <person name="Yoshinaga Y."/>
            <person name="Martin F.M."/>
            <person name="Grigoriev I.V."/>
            <person name="Hibbett D.S."/>
        </authorList>
    </citation>
    <scope>NUCLEOTIDE SEQUENCE [LARGE SCALE GENOMIC DNA]</scope>
    <source>
        <strain evidence="2">CBS 109695</strain>
    </source>
</reference>
<feature type="compositionally biased region" description="Low complexity" evidence="1">
    <location>
        <begin position="104"/>
        <end position="113"/>
    </location>
</feature>
<dbReference type="EMBL" id="KV417526">
    <property type="protein sequence ID" value="KZP24391.1"/>
    <property type="molecule type" value="Genomic_DNA"/>
</dbReference>
<feature type="region of interest" description="Disordered" evidence="1">
    <location>
        <begin position="92"/>
        <end position="120"/>
    </location>
</feature>
<protein>
    <submittedName>
        <fullName evidence="2">Uncharacterized protein</fullName>
    </submittedName>
</protein>
<feature type="non-terminal residue" evidence="2">
    <location>
        <position position="1"/>
    </location>
</feature>
<name>A0A166MWG1_9AGAM</name>
<accession>A0A166MWG1</accession>
<organism evidence="2">
    <name type="scientific">Athelia psychrophila</name>
    <dbReference type="NCBI Taxonomy" id="1759441"/>
    <lineage>
        <taxon>Eukaryota</taxon>
        <taxon>Fungi</taxon>
        <taxon>Dikarya</taxon>
        <taxon>Basidiomycota</taxon>
        <taxon>Agaricomycotina</taxon>
        <taxon>Agaricomycetes</taxon>
        <taxon>Agaricomycetidae</taxon>
        <taxon>Atheliales</taxon>
        <taxon>Atheliaceae</taxon>
        <taxon>Athelia</taxon>
    </lineage>
</organism>
<evidence type="ECO:0000256" key="1">
    <source>
        <dbReference type="SAM" id="MobiDB-lite"/>
    </source>
</evidence>
<dbReference type="AlphaFoldDB" id="A0A166MWG1"/>